<organism evidence="2 3">
    <name type="scientific">Punica granatum</name>
    <name type="common">Pomegranate</name>
    <dbReference type="NCBI Taxonomy" id="22663"/>
    <lineage>
        <taxon>Eukaryota</taxon>
        <taxon>Viridiplantae</taxon>
        <taxon>Streptophyta</taxon>
        <taxon>Embryophyta</taxon>
        <taxon>Tracheophyta</taxon>
        <taxon>Spermatophyta</taxon>
        <taxon>Magnoliopsida</taxon>
        <taxon>eudicotyledons</taxon>
        <taxon>Gunneridae</taxon>
        <taxon>Pentapetalae</taxon>
        <taxon>rosids</taxon>
        <taxon>malvids</taxon>
        <taxon>Myrtales</taxon>
        <taxon>Lythraceae</taxon>
        <taxon>Punica</taxon>
    </lineage>
</organism>
<keyword evidence="3" id="KW-1185">Reference proteome</keyword>
<feature type="region of interest" description="Disordered" evidence="1">
    <location>
        <begin position="26"/>
        <end position="93"/>
    </location>
</feature>
<comment type="caution">
    <text evidence="2">The sequence shown here is derived from an EMBL/GenBank/DDBJ whole genome shotgun (WGS) entry which is preliminary data.</text>
</comment>
<evidence type="ECO:0000256" key="1">
    <source>
        <dbReference type="SAM" id="MobiDB-lite"/>
    </source>
</evidence>
<evidence type="ECO:0000313" key="2">
    <source>
        <dbReference type="EMBL" id="PKI68187.1"/>
    </source>
</evidence>
<dbReference type="AlphaFoldDB" id="A0A2I0KI38"/>
<feature type="compositionally biased region" description="Low complexity" evidence="1">
    <location>
        <begin position="51"/>
        <end position="68"/>
    </location>
</feature>
<protein>
    <submittedName>
        <fullName evidence="2">Uncharacterized protein</fullName>
    </submittedName>
</protein>
<dbReference type="EMBL" id="PGOL01000567">
    <property type="protein sequence ID" value="PKI68187.1"/>
    <property type="molecule type" value="Genomic_DNA"/>
</dbReference>
<gene>
    <name evidence="2" type="ORF">CRG98_011386</name>
</gene>
<proteinExistence type="predicted"/>
<reference evidence="2 3" key="1">
    <citation type="submission" date="2017-11" db="EMBL/GenBank/DDBJ databases">
        <title>De-novo sequencing of pomegranate (Punica granatum L.) genome.</title>
        <authorList>
            <person name="Akparov Z."/>
            <person name="Amiraslanov A."/>
            <person name="Hajiyeva S."/>
            <person name="Abbasov M."/>
            <person name="Kaur K."/>
            <person name="Hamwieh A."/>
            <person name="Solovyev V."/>
            <person name="Salamov A."/>
            <person name="Braich B."/>
            <person name="Kosarev P."/>
            <person name="Mahmoud A."/>
            <person name="Hajiyev E."/>
            <person name="Babayeva S."/>
            <person name="Izzatullayeva V."/>
            <person name="Mammadov A."/>
            <person name="Mammadov A."/>
            <person name="Sharifova S."/>
            <person name="Ojaghi J."/>
            <person name="Eynullazada K."/>
            <person name="Bayramov B."/>
            <person name="Abdulazimova A."/>
            <person name="Shahmuradov I."/>
        </authorList>
    </citation>
    <scope>NUCLEOTIDE SEQUENCE [LARGE SCALE GENOMIC DNA]</scope>
    <source>
        <strain evidence="3">cv. AG2017</strain>
        <tissue evidence="2">Leaf</tissue>
    </source>
</reference>
<dbReference type="Proteomes" id="UP000233551">
    <property type="component" value="Unassembled WGS sequence"/>
</dbReference>
<feature type="compositionally biased region" description="Gly residues" evidence="1">
    <location>
        <begin position="84"/>
        <end position="93"/>
    </location>
</feature>
<accession>A0A2I0KI38</accession>
<evidence type="ECO:0000313" key="3">
    <source>
        <dbReference type="Proteomes" id="UP000233551"/>
    </source>
</evidence>
<name>A0A2I0KI38_PUNGR</name>
<sequence length="93" mass="9603">MIHFHRATLVRNYTFRVKIVRRPKIELRTPATSVEGSGSLIGGPDPESTGDFDSGSSVDSGSGPPIGDLDPSTRSPASFVGANTLGGGFGVAD</sequence>